<reference evidence="10" key="1">
    <citation type="submission" date="2020-11" db="EMBL/GenBank/DDBJ databases">
        <authorList>
            <person name="Tran Van P."/>
        </authorList>
    </citation>
    <scope>NUCLEOTIDE SEQUENCE</scope>
</reference>
<dbReference type="InterPro" id="IPR013087">
    <property type="entry name" value="Znf_C2H2_type"/>
</dbReference>
<dbReference type="PROSITE" id="PS50157">
    <property type="entry name" value="ZINC_FINGER_C2H2_2"/>
    <property type="match status" value="3"/>
</dbReference>
<dbReference type="GO" id="GO:0005634">
    <property type="term" value="C:nucleus"/>
    <property type="evidence" value="ECO:0007669"/>
    <property type="project" value="UniProtKB-SubCell"/>
</dbReference>
<feature type="region of interest" description="Disordered" evidence="8">
    <location>
        <begin position="94"/>
        <end position="124"/>
    </location>
</feature>
<dbReference type="PANTHER" id="PTHR24379:SF121">
    <property type="entry name" value="C2H2-TYPE DOMAIN-CONTAINING PROTEIN"/>
    <property type="match status" value="1"/>
</dbReference>
<dbReference type="AlphaFoldDB" id="A0A7R9BJD2"/>
<proteinExistence type="predicted"/>
<organism evidence="10">
    <name type="scientific">Notodromas monacha</name>
    <dbReference type="NCBI Taxonomy" id="399045"/>
    <lineage>
        <taxon>Eukaryota</taxon>
        <taxon>Metazoa</taxon>
        <taxon>Ecdysozoa</taxon>
        <taxon>Arthropoda</taxon>
        <taxon>Crustacea</taxon>
        <taxon>Oligostraca</taxon>
        <taxon>Ostracoda</taxon>
        <taxon>Podocopa</taxon>
        <taxon>Podocopida</taxon>
        <taxon>Cypridocopina</taxon>
        <taxon>Cypridoidea</taxon>
        <taxon>Cyprididae</taxon>
        <taxon>Notodromas</taxon>
    </lineage>
</organism>
<evidence type="ECO:0000256" key="8">
    <source>
        <dbReference type="SAM" id="MobiDB-lite"/>
    </source>
</evidence>
<feature type="domain" description="C2H2-type" evidence="9">
    <location>
        <begin position="274"/>
        <end position="302"/>
    </location>
</feature>
<evidence type="ECO:0000256" key="1">
    <source>
        <dbReference type="ARBA" id="ARBA00004123"/>
    </source>
</evidence>
<dbReference type="GO" id="GO:0008270">
    <property type="term" value="F:zinc ion binding"/>
    <property type="evidence" value="ECO:0007669"/>
    <property type="project" value="UniProtKB-KW"/>
</dbReference>
<dbReference type="EMBL" id="CAJPEX010000315">
    <property type="protein sequence ID" value="CAG0915044.1"/>
    <property type="molecule type" value="Genomic_DNA"/>
</dbReference>
<keyword evidence="4 7" id="KW-0863">Zinc-finger</keyword>
<name>A0A7R9BJD2_9CRUS</name>
<dbReference type="FunFam" id="3.30.160.60:FF:000145">
    <property type="entry name" value="Zinc finger protein 574"/>
    <property type="match status" value="1"/>
</dbReference>
<keyword evidence="6" id="KW-0539">Nucleus</keyword>
<dbReference type="Gene3D" id="3.30.160.60">
    <property type="entry name" value="Classic Zinc Finger"/>
    <property type="match status" value="2"/>
</dbReference>
<sequence length="417" mass="47388">MMHRKVRKKNEVVDNLCVMCRADIGGVDRVRISILFSSGRKVSECLEKWRSYVDPVKAKGLKSAAVSMRKQAETAMCSACFNLVDEIDNSEQHLMRKAAKSSPRANDRDPIKETLPSSLSDLSDRVKASGTFPVEHDTTVWKPKIEPSNFDDRCEKNGLQEKDKTPKTEVSDPDFMDSSPTLLQCPKEDSPENAKTSPNVPAVSKRSKKIGTDPTDWKCDRCDIPAFTSLREYRKHRRSHLSTLCPICGILLKDSCASTVKKHIGIVHFREKRLECEICQQKFAYAESLYAHQAREHKYKAERVHQPCQICGKVLTSRCGLRQHLLQVHNYVRDHYTVYPCSLCDKKFILKSKLRDHMNVHEGIKPFSCPFCPLTSGQFGYLKQHAFKVHGKVVKRLLDDNGKVTNQVDEVIPGENS</sequence>
<evidence type="ECO:0000256" key="5">
    <source>
        <dbReference type="ARBA" id="ARBA00022833"/>
    </source>
</evidence>
<feature type="compositionally biased region" description="Basic and acidic residues" evidence="8">
    <location>
        <begin position="138"/>
        <end position="170"/>
    </location>
</feature>
<feature type="region of interest" description="Disordered" evidence="8">
    <location>
        <begin position="138"/>
        <end position="212"/>
    </location>
</feature>
<evidence type="ECO:0000256" key="7">
    <source>
        <dbReference type="PROSITE-ProRule" id="PRU00042"/>
    </source>
</evidence>
<gene>
    <name evidence="10" type="ORF">NMOB1V02_LOCUS2704</name>
</gene>
<comment type="subcellular location">
    <subcellularLocation>
        <location evidence="1">Nucleus</location>
    </subcellularLocation>
</comment>
<evidence type="ECO:0000313" key="11">
    <source>
        <dbReference type="Proteomes" id="UP000678499"/>
    </source>
</evidence>
<evidence type="ECO:0000256" key="6">
    <source>
        <dbReference type="ARBA" id="ARBA00023242"/>
    </source>
</evidence>
<accession>A0A7R9BJD2</accession>
<dbReference type="OrthoDB" id="8922241at2759"/>
<evidence type="ECO:0000259" key="9">
    <source>
        <dbReference type="PROSITE" id="PS50157"/>
    </source>
</evidence>
<dbReference type="SMART" id="SM00355">
    <property type="entry name" value="ZnF_C2H2"/>
    <property type="match status" value="6"/>
</dbReference>
<keyword evidence="11" id="KW-1185">Reference proteome</keyword>
<dbReference type="PROSITE" id="PS00028">
    <property type="entry name" value="ZINC_FINGER_C2H2_1"/>
    <property type="match status" value="3"/>
</dbReference>
<evidence type="ECO:0000313" key="10">
    <source>
        <dbReference type="EMBL" id="CAD7274892.1"/>
    </source>
</evidence>
<keyword evidence="2" id="KW-0479">Metal-binding</keyword>
<dbReference type="Pfam" id="PF00096">
    <property type="entry name" value="zf-C2H2"/>
    <property type="match status" value="1"/>
</dbReference>
<feature type="domain" description="C2H2-type" evidence="9">
    <location>
        <begin position="306"/>
        <end position="334"/>
    </location>
</feature>
<dbReference type="EMBL" id="OA882352">
    <property type="protein sequence ID" value="CAD7274892.1"/>
    <property type="molecule type" value="Genomic_DNA"/>
</dbReference>
<dbReference type="Proteomes" id="UP000678499">
    <property type="component" value="Unassembled WGS sequence"/>
</dbReference>
<dbReference type="PANTHER" id="PTHR24379">
    <property type="entry name" value="KRAB AND ZINC FINGER DOMAIN-CONTAINING"/>
    <property type="match status" value="1"/>
</dbReference>
<feature type="domain" description="C2H2-type" evidence="9">
    <location>
        <begin position="339"/>
        <end position="366"/>
    </location>
</feature>
<protein>
    <recommendedName>
        <fullName evidence="9">C2H2-type domain-containing protein</fullName>
    </recommendedName>
</protein>
<dbReference type="InterPro" id="IPR036236">
    <property type="entry name" value="Znf_C2H2_sf"/>
</dbReference>
<keyword evidence="3" id="KW-0677">Repeat</keyword>
<keyword evidence="5" id="KW-0862">Zinc</keyword>
<dbReference type="SUPFAM" id="SSF57667">
    <property type="entry name" value="beta-beta-alpha zinc fingers"/>
    <property type="match status" value="2"/>
</dbReference>
<evidence type="ECO:0000256" key="3">
    <source>
        <dbReference type="ARBA" id="ARBA00022737"/>
    </source>
</evidence>
<evidence type="ECO:0000256" key="2">
    <source>
        <dbReference type="ARBA" id="ARBA00022723"/>
    </source>
</evidence>
<evidence type="ECO:0000256" key="4">
    <source>
        <dbReference type="ARBA" id="ARBA00022771"/>
    </source>
</evidence>